<evidence type="ECO:0000313" key="1">
    <source>
        <dbReference type="EMBL" id="KAE8133294.1"/>
    </source>
</evidence>
<dbReference type="GeneID" id="43639944"/>
<protein>
    <submittedName>
        <fullName evidence="1">Uncharacterized protein</fullName>
    </submittedName>
</protein>
<gene>
    <name evidence="1" type="ORF">BDV38DRAFT_258463</name>
</gene>
<proteinExistence type="predicted"/>
<reference evidence="1 2" key="1">
    <citation type="submission" date="2019-04" db="EMBL/GenBank/DDBJ databases">
        <title>Friends and foes A comparative genomics study of 23 Aspergillus species from section Flavi.</title>
        <authorList>
            <consortium name="DOE Joint Genome Institute"/>
            <person name="Kjaerbolling I."/>
            <person name="Vesth T."/>
            <person name="Frisvad J.C."/>
            <person name="Nybo J.L."/>
            <person name="Theobald S."/>
            <person name="Kildgaard S."/>
            <person name="Isbrandt T."/>
            <person name="Kuo A."/>
            <person name="Sato A."/>
            <person name="Lyhne E.K."/>
            <person name="Kogle M.E."/>
            <person name="Wiebenga A."/>
            <person name="Kun R.S."/>
            <person name="Lubbers R.J."/>
            <person name="Makela M.R."/>
            <person name="Barry K."/>
            <person name="Chovatia M."/>
            <person name="Clum A."/>
            <person name="Daum C."/>
            <person name="Haridas S."/>
            <person name="He G."/>
            <person name="LaButti K."/>
            <person name="Lipzen A."/>
            <person name="Mondo S."/>
            <person name="Riley R."/>
            <person name="Salamov A."/>
            <person name="Simmons B.A."/>
            <person name="Magnuson J.K."/>
            <person name="Henrissat B."/>
            <person name="Mortensen U.H."/>
            <person name="Larsen T.O."/>
            <person name="Devries R.P."/>
            <person name="Grigoriev I.V."/>
            <person name="Machida M."/>
            <person name="Baker S.E."/>
            <person name="Andersen M.R."/>
        </authorList>
    </citation>
    <scope>NUCLEOTIDE SEQUENCE [LARGE SCALE GENOMIC DNA]</scope>
    <source>
        <strain evidence="1 2">CBS 117625</strain>
    </source>
</reference>
<dbReference type="AlphaFoldDB" id="A0A5N6SJN0"/>
<name>A0A5N6SJN0_ASPPS</name>
<keyword evidence="2" id="KW-1185">Reference proteome</keyword>
<sequence length="189" mass="21726">MMQKRAPGTLRHARTKYHLLLTYLNGGQHHPNGVQQSCRTVAAFGTRMFQFPVLVLNQLELINHHAFHPLPLVHARVSVLGRSLRLKWLTNVQHSGTRSSLEDTYVATSSSQFVLEGMWLCVLLLLLQVSHPRSTPAHPICRLTRAGEISTLRIFFRRLPHWFFRDLNGPILFSVMINRRNLIYIDCAL</sequence>
<evidence type="ECO:0000313" key="2">
    <source>
        <dbReference type="Proteomes" id="UP000325672"/>
    </source>
</evidence>
<accession>A0A5N6SJN0</accession>
<organism evidence="1 2">
    <name type="scientific">Aspergillus pseudotamarii</name>
    <dbReference type="NCBI Taxonomy" id="132259"/>
    <lineage>
        <taxon>Eukaryota</taxon>
        <taxon>Fungi</taxon>
        <taxon>Dikarya</taxon>
        <taxon>Ascomycota</taxon>
        <taxon>Pezizomycotina</taxon>
        <taxon>Eurotiomycetes</taxon>
        <taxon>Eurotiomycetidae</taxon>
        <taxon>Eurotiales</taxon>
        <taxon>Aspergillaceae</taxon>
        <taxon>Aspergillus</taxon>
        <taxon>Aspergillus subgen. Circumdati</taxon>
    </lineage>
</organism>
<dbReference type="RefSeq" id="XP_031909357.1">
    <property type="nucleotide sequence ID" value="XM_032055734.1"/>
</dbReference>
<dbReference type="EMBL" id="ML743618">
    <property type="protein sequence ID" value="KAE8133294.1"/>
    <property type="molecule type" value="Genomic_DNA"/>
</dbReference>
<dbReference type="Proteomes" id="UP000325672">
    <property type="component" value="Unassembled WGS sequence"/>
</dbReference>